<protein>
    <submittedName>
        <fullName evidence="1">Uncharacterized protein</fullName>
    </submittedName>
</protein>
<reference evidence="1" key="1">
    <citation type="submission" date="2020-05" db="EMBL/GenBank/DDBJ databases">
        <authorList>
            <person name="Chiriac C."/>
            <person name="Salcher M."/>
            <person name="Ghai R."/>
            <person name="Kavagutti S V."/>
        </authorList>
    </citation>
    <scope>NUCLEOTIDE SEQUENCE</scope>
</reference>
<dbReference type="EMBL" id="LR796993">
    <property type="protein sequence ID" value="CAB4180020.1"/>
    <property type="molecule type" value="Genomic_DNA"/>
</dbReference>
<evidence type="ECO:0000313" key="3">
    <source>
        <dbReference type="EMBL" id="CAB4194901.1"/>
    </source>
</evidence>
<proteinExistence type="predicted"/>
<evidence type="ECO:0000313" key="1">
    <source>
        <dbReference type="EMBL" id="CAB4180020.1"/>
    </source>
</evidence>
<evidence type="ECO:0000313" key="2">
    <source>
        <dbReference type="EMBL" id="CAB4181091.1"/>
    </source>
</evidence>
<name>A0A6J5Q5U4_9CAUD</name>
<gene>
    <name evidence="1" type="ORF">UFOVP1050_4</name>
    <name evidence="2" type="ORF">UFOVP1059_16</name>
    <name evidence="3" type="ORF">UFOVP1274_11</name>
    <name evidence="4" type="ORF">UFOVP1662_23</name>
</gene>
<organism evidence="1">
    <name type="scientific">uncultured Caudovirales phage</name>
    <dbReference type="NCBI Taxonomy" id="2100421"/>
    <lineage>
        <taxon>Viruses</taxon>
        <taxon>Duplodnaviria</taxon>
        <taxon>Heunggongvirae</taxon>
        <taxon>Uroviricota</taxon>
        <taxon>Caudoviricetes</taxon>
        <taxon>Peduoviridae</taxon>
        <taxon>Maltschvirus</taxon>
        <taxon>Maltschvirus maltsch</taxon>
    </lineage>
</organism>
<evidence type="ECO:0000313" key="4">
    <source>
        <dbReference type="EMBL" id="CAB4222935.1"/>
    </source>
</evidence>
<sequence>MAGGSRTLKLSILGDVSDLNKSLKTANTDVEGFGNQVSDFGKKAGAAFAVAGAAAAAYAGKLLIDGVKSAIEDEAAQAKLATTLENVTGATQGQIKATEDYILKTELAFGITDNELRPSLERLVRATKNSEEAQKLQTLAIDVAAGSGKSLETVSNALGKAYEGNTGALVKLGIGLSTTDAKAMSLDEITKTLSDTFGGQATEKANTFAGKMDILKVSLDEAKESVGAALLPEITKLIDYIVINVVPQINAFVLGLTGDKGAKNALDKTGQASFDLGTAFRDAAVSVGKLFGVFNNSDNTGENSGLAKVIGWLTAIVTTIGNVVSAIATMIKSLQTFSAWIGVATNPRNWLKGVSGMKAMVDAELAKLGYGAVVSGAVNSSEIMNIQRAGQVARGAAQDVLTTSMVSGGTTGSTATGGGVSSTTQAALDNVAALQAQVDLQIAAGNAQLNVVNDLSRIADLALPKTPYDPLSSFVQPTTNINLTVNGAIDPMGAARAIYTALGMEATTSGTFNNIGGSRLVAL</sequence>
<dbReference type="EMBL" id="LR797007">
    <property type="protein sequence ID" value="CAB4181091.1"/>
    <property type="molecule type" value="Genomic_DNA"/>
</dbReference>
<dbReference type="EMBL" id="LR797526">
    <property type="protein sequence ID" value="CAB4222935.1"/>
    <property type="molecule type" value="Genomic_DNA"/>
</dbReference>
<accession>A0A6J5Q5U4</accession>
<dbReference type="EMBL" id="LR797225">
    <property type="protein sequence ID" value="CAB4194901.1"/>
    <property type="molecule type" value="Genomic_DNA"/>
</dbReference>